<feature type="transmembrane region" description="Helical" evidence="2">
    <location>
        <begin position="57"/>
        <end position="77"/>
    </location>
</feature>
<reference evidence="3 4" key="1">
    <citation type="submission" date="2022-05" db="EMBL/GenBank/DDBJ databases">
        <authorList>
            <consortium name="Genoscope - CEA"/>
            <person name="William W."/>
        </authorList>
    </citation>
    <scope>NUCLEOTIDE SEQUENCE [LARGE SCALE GENOMIC DNA]</scope>
</reference>
<accession>A0ABN8SS85</accession>
<keyword evidence="4" id="KW-1185">Reference proteome</keyword>
<evidence type="ECO:0000313" key="3">
    <source>
        <dbReference type="EMBL" id="CAH3194424.1"/>
    </source>
</evidence>
<evidence type="ECO:0000256" key="1">
    <source>
        <dbReference type="ARBA" id="ARBA00023125"/>
    </source>
</evidence>
<dbReference type="Proteomes" id="UP001159427">
    <property type="component" value="Unassembled WGS sequence"/>
</dbReference>
<name>A0ABN8SS85_9CNID</name>
<keyword evidence="1" id="KW-0238">DNA-binding</keyword>
<gene>
    <name evidence="3" type="ORF">PEVE_00027803</name>
</gene>
<dbReference type="PANTHER" id="PTHR34605">
    <property type="entry name" value="PHAGE_INTEGRASE DOMAIN-CONTAINING PROTEIN"/>
    <property type="match status" value="1"/>
</dbReference>
<keyword evidence="2" id="KW-1133">Transmembrane helix</keyword>
<dbReference type="InterPro" id="IPR052925">
    <property type="entry name" value="Phage_Integrase-like_Recomb"/>
</dbReference>
<evidence type="ECO:0000313" key="4">
    <source>
        <dbReference type="Proteomes" id="UP001159427"/>
    </source>
</evidence>
<dbReference type="Gene3D" id="1.10.150.130">
    <property type="match status" value="1"/>
</dbReference>
<evidence type="ECO:0000256" key="2">
    <source>
        <dbReference type="SAM" id="Phobius"/>
    </source>
</evidence>
<dbReference type="Gene3D" id="1.10.443.10">
    <property type="entry name" value="Intergrase catalytic core"/>
    <property type="match status" value="1"/>
</dbReference>
<dbReference type="InterPro" id="IPR010998">
    <property type="entry name" value="Integrase_recombinase_N"/>
</dbReference>
<keyword evidence="2" id="KW-0472">Membrane</keyword>
<keyword evidence="2" id="KW-0812">Transmembrane</keyword>
<organism evidence="3 4">
    <name type="scientific">Porites evermanni</name>
    <dbReference type="NCBI Taxonomy" id="104178"/>
    <lineage>
        <taxon>Eukaryota</taxon>
        <taxon>Metazoa</taxon>
        <taxon>Cnidaria</taxon>
        <taxon>Anthozoa</taxon>
        <taxon>Hexacorallia</taxon>
        <taxon>Scleractinia</taxon>
        <taxon>Fungiina</taxon>
        <taxon>Poritidae</taxon>
        <taxon>Porites</taxon>
    </lineage>
</organism>
<dbReference type="SUPFAM" id="SSF47823">
    <property type="entry name" value="lambda integrase-like, N-terminal domain"/>
    <property type="match status" value="1"/>
</dbReference>
<dbReference type="PANTHER" id="PTHR34605:SF4">
    <property type="entry name" value="DNA ADENINE METHYLTRANSFERASE"/>
    <property type="match status" value="1"/>
</dbReference>
<protein>
    <submittedName>
        <fullName evidence="3">Uncharacterized protein</fullName>
    </submittedName>
</protein>
<proteinExistence type="predicted"/>
<dbReference type="InterPro" id="IPR013762">
    <property type="entry name" value="Integrase-like_cat_sf"/>
</dbReference>
<dbReference type="EMBL" id="CALNXI010003830">
    <property type="protein sequence ID" value="CAH3194424.1"/>
    <property type="molecule type" value="Genomic_DNA"/>
</dbReference>
<sequence length="300" mass="34316">MARRIFDICIRSGIHLEVQWIPRTSNQQADYISRLILMIGKLLKNFFFFLMPGRARIVLIVLPIIIITSSPNIFRGFGTLILRSLRGENCLVVPPVGIVPRVLHYLKSQRAVGTLVVILSSNSWKGFQQFSSINVYEVLEVMLKSRADTTTKAYVRVIRKFSEWSKSRHFNMQLPFPLSVVSLYLFKVQQSCTSSSSVILAHAALKWLHSFVPSLDRNPLDSEFCRNIIESAKRQKSQPVVKKKPITTDIIRSILDIHNKTDANLKNLRIAALCSLAFAGFFRYDELCNIVPRHIEFHSD</sequence>
<comment type="caution">
    <text evidence="3">The sequence shown here is derived from an EMBL/GenBank/DDBJ whole genome shotgun (WGS) entry which is preliminary data.</text>
</comment>